<sequence length="372" mass="40380">MHVLVTGGAGFIGSHTCLHLLENGVDVTAFDNFCNSSPDALRRVQELAGRRLQVVEGDVRDTASLHVILNGPTPVDAVVHFAGLKSVGESVAEPVRYYDNNVVGTLHLIEAMQRANVFTLVFSSTATVYGNPAPEHLPLKETAPCGQTHSPYATSKWMVERCLADLHLAQPHWRIARLRYFNPVGAHPSGRIGESPLGIPNNLMPFVSQVASGVRPTLSIFGGDYPTPDGTGVRDYIHVMDLAEGHVATLKYLATRKEGELLTLNLGTGEGRSVLEVVHTFEAVTGQAVPYQIVSRRSGDVPAYYANAAQAQKMLQWHATRTLEDMCADTWRWQTANPCGYQNESNAIYPKGSADSPSTSTVHAISRDNKGI</sequence>
<dbReference type="Proteomes" id="UP001199260">
    <property type="component" value="Unassembled WGS sequence"/>
</dbReference>
<dbReference type="PANTHER" id="PTHR43725">
    <property type="entry name" value="UDP-GLUCOSE 4-EPIMERASE"/>
    <property type="match status" value="1"/>
</dbReference>
<dbReference type="RefSeq" id="WP_230779803.1">
    <property type="nucleotide sequence ID" value="NZ_JAJNCT010000030.1"/>
</dbReference>
<comment type="subunit">
    <text evidence="9">Homodimer.</text>
</comment>
<dbReference type="AlphaFoldDB" id="A0AAW4Y3K5"/>
<evidence type="ECO:0000256" key="7">
    <source>
        <dbReference type="ARBA" id="ARBA00023027"/>
    </source>
</evidence>
<keyword evidence="9" id="KW-0119">Carbohydrate metabolism</keyword>
<reference evidence="12 13" key="1">
    <citation type="submission" date="2021-11" db="EMBL/GenBank/DDBJ databases">
        <title>Genome sequence.</title>
        <authorList>
            <person name="Sun Q."/>
        </authorList>
    </citation>
    <scope>NUCLEOTIDE SEQUENCE [LARGE SCALE GENOMIC DNA]</scope>
    <source>
        <strain evidence="12 13">KCTC 12005</strain>
    </source>
</reference>
<dbReference type="EMBL" id="JAJNCT010000030">
    <property type="protein sequence ID" value="MCD2167609.1"/>
    <property type="molecule type" value="Genomic_DNA"/>
</dbReference>
<evidence type="ECO:0000256" key="8">
    <source>
        <dbReference type="ARBA" id="ARBA00023235"/>
    </source>
</evidence>
<dbReference type="SUPFAM" id="SSF51735">
    <property type="entry name" value="NAD(P)-binding Rossmann-fold domains"/>
    <property type="match status" value="1"/>
</dbReference>
<evidence type="ECO:0000256" key="1">
    <source>
        <dbReference type="ARBA" id="ARBA00000083"/>
    </source>
</evidence>
<proteinExistence type="inferred from homology"/>
<dbReference type="NCBIfam" id="TIGR01179">
    <property type="entry name" value="galE"/>
    <property type="match status" value="1"/>
</dbReference>
<keyword evidence="7 9" id="KW-0520">NAD</keyword>
<comment type="caution">
    <text evidence="12">The sequence shown here is derived from an EMBL/GenBank/DDBJ whole genome shotgun (WGS) entry which is preliminary data.</text>
</comment>
<feature type="region of interest" description="Disordered" evidence="10">
    <location>
        <begin position="352"/>
        <end position="372"/>
    </location>
</feature>
<evidence type="ECO:0000259" key="11">
    <source>
        <dbReference type="Pfam" id="PF16363"/>
    </source>
</evidence>
<comment type="catalytic activity">
    <reaction evidence="1 9">
        <text>UDP-alpha-D-glucose = UDP-alpha-D-galactose</text>
        <dbReference type="Rhea" id="RHEA:22168"/>
        <dbReference type="ChEBI" id="CHEBI:58885"/>
        <dbReference type="ChEBI" id="CHEBI:66914"/>
        <dbReference type="EC" id="5.1.3.2"/>
    </reaction>
</comment>
<organism evidence="12 13">
    <name type="scientific">Comamonas koreensis</name>
    <dbReference type="NCBI Taxonomy" id="160825"/>
    <lineage>
        <taxon>Bacteria</taxon>
        <taxon>Pseudomonadati</taxon>
        <taxon>Pseudomonadota</taxon>
        <taxon>Betaproteobacteria</taxon>
        <taxon>Burkholderiales</taxon>
        <taxon>Comamonadaceae</taxon>
        <taxon>Comamonas</taxon>
    </lineage>
</organism>
<evidence type="ECO:0000256" key="5">
    <source>
        <dbReference type="ARBA" id="ARBA00013189"/>
    </source>
</evidence>
<dbReference type="GO" id="GO:0003978">
    <property type="term" value="F:UDP-glucose 4-epimerase activity"/>
    <property type="evidence" value="ECO:0007669"/>
    <property type="project" value="UniProtKB-UniRule"/>
</dbReference>
<evidence type="ECO:0000256" key="4">
    <source>
        <dbReference type="ARBA" id="ARBA00007637"/>
    </source>
</evidence>
<evidence type="ECO:0000256" key="9">
    <source>
        <dbReference type="RuleBase" id="RU366046"/>
    </source>
</evidence>
<dbReference type="CDD" id="cd05247">
    <property type="entry name" value="UDP_G4E_1_SDR_e"/>
    <property type="match status" value="1"/>
</dbReference>
<dbReference type="InterPro" id="IPR005886">
    <property type="entry name" value="UDP_G4E"/>
</dbReference>
<dbReference type="InterPro" id="IPR016040">
    <property type="entry name" value="NAD(P)-bd_dom"/>
</dbReference>
<evidence type="ECO:0000313" key="13">
    <source>
        <dbReference type="Proteomes" id="UP001199260"/>
    </source>
</evidence>
<dbReference type="NCBIfam" id="NF007956">
    <property type="entry name" value="PRK10675.1"/>
    <property type="match status" value="1"/>
</dbReference>
<dbReference type="Gene3D" id="3.90.25.10">
    <property type="entry name" value="UDP-galactose 4-epimerase, domain 1"/>
    <property type="match status" value="1"/>
</dbReference>
<comment type="similarity">
    <text evidence="4 9">Belongs to the NAD(P)-dependent epimerase/dehydratase family.</text>
</comment>
<feature type="domain" description="NAD(P)-binding" evidence="11">
    <location>
        <begin position="4"/>
        <end position="330"/>
    </location>
</feature>
<evidence type="ECO:0000256" key="6">
    <source>
        <dbReference type="ARBA" id="ARBA00018569"/>
    </source>
</evidence>
<evidence type="ECO:0000256" key="10">
    <source>
        <dbReference type="SAM" id="MobiDB-lite"/>
    </source>
</evidence>
<gene>
    <name evidence="12" type="primary">galE</name>
    <name evidence="12" type="ORF">LPW39_21035</name>
</gene>
<dbReference type="PANTHER" id="PTHR43725:SF47">
    <property type="entry name" value="UDP-GLUCOSE 4-EPIMERASE"/>
    <property type="match status" value="1"/>
</dbReference>
<name>A0AAW4Y3K5_9BURK</name>
<comment type="cofactor">
    <cofactor evidence="2 9">
        <name>NAD(+)</name>
        <dbReference type="ChEBI" id="CHEBI:57540"/>
    </cofactor>
</comment>
<dbReference type="Pfam" id="PF16363">
    <property type="entry name" value="GDP_Man_Dehyd"/>
    <property type="match status" value="1"/>
</dbReference>
<protein>
    <recommendedName>
        <fullName evidence="6 9">UDP-glucose 4-epimerase</fullName>
        <ecNumber evidence="5 9">5.1.3.2</ecNumber>
    </recommendedName>
</protein>
<accession>A0AAW4Y3K5</accession>
<comment type="pathway">
    <text evidence="3 9">Carbohydrate metabolism; galactose metabolism.</text>
</comment>
<evidence type="ECO:0000313" key="12">
    <source>
        <dbReference type="EMBL" id="MCD2167609.1"/>
    </source>
</evidence>
<keyword evidence="8 9" id="KW-0413">Isomerase</keyword>
<dbReference type="GO" id="GO:0006012">
    <property type="term" value="P:galactose metabolic process"/>
    <property type="evidence" value="ECO:0007669"/>
    <property type="project" value="InterPro"/>
</dbReference>
<dbReference type="Gene3D" id="3.40.50.720">
    <property type="entry name" value="NAD(P)-binding Rossmann-like Domain"/>
    <property type="match status" value="1"/>
</dbReference>
<dbReference type="GO" id="GO:0005829">
    <property type="term" value="C:cytosol"/>
    <property type="evidence" value="ECO:0007669"/>
    <property type="project" value="TreeGrafter"/>
</dbReference>
<dbReference type="InterPro" id="IPR036291">
    <property type="entry name" value="NAD(P)-bd_dom_sf"/>
</dbReference>
<evidence type="ECO:0000256" key="3">
    <source>
        <dbReference type="ARBA" id="ARBA00004947"/>
    </source>
</evidence>
<dbReference type="EC" id="5.1.3.2" evidence="5 9"/>
<keyword evidence="13" id="KW-1185">Reference proteome</keyword>
<evidence type="ECO:0000256" key="2">
    <source>
        <dbReference type="ARBA" id="ARBA00001911"/>
    </source>
</evidence>